<evidence type="ECO:0000259" key="5">
    <source>
        <dbReference type="PROSITE" id="PS50102"/>
    </source>
</evidence>
<keyword evidence="1" id="KW-0694">RNA-binding</keyword>
<dbReference type="SMART" id="SM00271">
    <property type="entry name" value="DnaJ"/>
    <property type="match status" value="1"/>
</dbReference>
<dbReference type="InterPro" id="IPR000504">
    <property type="entry name" value="RRM_dom"/>
</dbReference>
<keyword evidence="2" id="KW-0802">TPR repeat</keyword>
<proteinExistence type="predicted"/>
<dbReference type="SUPFAM" id="SSF46565">
    <property type="entry name" value="Chaperone J-domain"/>
    <property type="match status" value="1"/>
</dbReference>
<sequence length="598" mass="67811">MGLTKEESYEILELPFGVDQDSIRTSYKRLALKWHPDKHSGSGDALKKFQQVSRAYRKLSLGDADDKDITLEQMLSMFKDVFFSRTLNSFNGSGYDSSDDDDEDDDDDDDDDDDIEEDVRFSNLFPDKLKLKQDWKKAKAGEGDISSKTLSPEEIDRNAKELITEEEKEKRKAEKRRAKKKRRREKKKLEKQTEEQNISDKKTSKKNKESTDFTEKDTNKAAKKDKDKKQDSSSSSDGDEFDPTSAFFTKVVNKKKKSLPGADSQTSKANRKEKQSGEKSEDEAEELDPKVLRSRQLAIKGNEMAHIGEYTAAIQLFTEAVKLDPRDFRFFGNRSYCFDRCQQYEKALKDAEKAIQLAKDWPKGYFRKGRALAGLKMYADAEHAFMQVLKLDKNCEDAMQELLRVRTHQIMEMGFTKQQAEAAIKQYGSVQQALDSLLAGVVAENTLAGEVYVSDDEDGFTPASPAHVNNTSQKVGDVKMEIPKLRGNQEKVGRKNSPSNPEGLTALWVGNVLPEVNEKKLQQMFSRYGPVKSVRCLPEKYCAFVNFATKEAAGKAMKCLQGQDCYGQKLLIKFPDNPIVSDGNFTIRKNTANTSQKR</sequence>
<dbReference type="Gene3D" id="1.10.8.10">
    <property type="entry name" value="DNA helicase RuvA subunit, C-terminal domain"/>
    <property type="match status" value="1"/>
</dbReference>
<feature type="compositionally biased region" description="Basic and acidic residues" evidence="3">
    <location>
        <begin position="154"/>
        <end position="172"/>
    </location>
</feature>
<feature type="compositionally biased region" description="Basic and acidic residues" evidence="3">
    <location>
        <begin position="127"/>
        <end position="142"/>
    </location>
</feature>
<dbReference type="PROSITE" id="PS50005">
    <property type="entry name" value="TPR"/>
    <property type="match status" value="1"/>
</dbReference>
<dbReference type="InterPro" id="IPR001623">
    <property type="entry name" value="DnaJ_domain"/>
</dbReference>
<dbReference type="SUPFAM" id="SSF48452">
    <property type="entry name" value="TPR-like"/>
    <property type="match status" value="1"/>
</dbReference>
<dbReference type="Proteomes" id="UP001195483">
    <property type="component" value="Unassembled WGS sequence"/>
</dbReference>
<evidence type="ECO:0000256" key="3">
    <source>
        <dbReference type="SAM" id="MobiDB-lite"/>
    </source>
</evidence>
<dbReference type="Pfam" id="PF13181">
    <property type="entry name" value="TPR_8"/>
    <property type="match status" value="1"/>
</dbReference>
<dbReference type="PRINTS" id="PR00625">
    <property type="entry name" value="JDOMAIN"/>
</dbReference>
<keyword evidence="7" id="KW-1185">Reference proteome</keyword>
<dbReference type="Gene3D" id="3.30.70.330">
    <property type="match status" value="1"/>
</dbReference>
<evidence type="ECO:0000259" key="4">
    <source>
        <dbReference type="PROSITE" id="PS50076"/>
    </source>
</evidence>
<dbReference type="InterPro" id="IPR035979">
    <property type="entry name" value="RBD_domain_sf"/>
</dbReference>
<feature type="compositionally biased region" description="Basic residues" evidence="3">
    <location>
        <begin position="173"/>
        <end position="186"/>
    </location>
</feature>
<dbReference type="SMART" id="SM00028">
    <property type="entry name" value="TPR"/>
    <property type="match status" value="3"/>
</dbReference>
<gene>
    <name evidence="6" type="ORF">CHS0354_036459</name>
</gene>
<protein>
    <submittedName>
        <fullName evidence="6">Uncharacterized protein</fullName>
    </submittedName>
</protein>
<dbReference type="Gene3D" id="1.10.287.110">
    <property type="entry name" value="DnaJ domain"/>
    <property type="match status" value="1"/>
</dbReference>
<feature type="repeat" description="TPR" evidence="2">
    <location>
        <begin position="294"/>
        <end position="327"/>
    </location>
</feature>
<dbReference type="SMART" id="SM00360">
    <property type="entry name" value="RRM"/>
    <property type="match status" value="1"/>
</dbReference>
<reference evidence="6" key="3">
    <citation type="submission" date="2023-05" db="EMBL/GenBank/DDBJ databases">
        <authorList>
            <person name="Smith C.H."/>
        </authorList>
    </citation>
    <scope>NUCLEOTIDE SEQUENCE</scope>
    <source>
        <strain evidence="6">CHS0354</strain>
        <tissue evidence="6">Mantle</tissue>
    </source>
</reference>
<dbReference type="InterPro" id="IPR011990">
    <property type="entry name" value="TPR-like_helical_dom_sf"/>
</dbReference>
<dbReference type="SUPFAM" id="SSF46934">
    <property type="entry name" value="UBA-like"/>
    <property type="match status" value="1"/>
</dbReference>
<feature type="compositionally biased region" description="Acidic residues" evidence="3">
    <location>
        <begin position="97"/>
        <end position="117"/>
    </location>
</feature>
<dbReference type="PROSITE" id="PS50102">
    <property type="entry name" value="RRM"/>
    <property type="match status" value="1"/>
</dbReference>
<feature type="region of interest" description="Disordered" evidence="3">
    <location>
        <begin position="93"/>
        <end position="289"/>
    </location>
</feature>
<dbReference type="EMBL" id="JAEAOA010002130">
    <property type="protein sequence ID" value="KAK3599443.1"/>
    <property type="molecule type" value="Genomic_DNA"/>
</dbReference>
<dbReference type="Gene3D" id="1.25.40.10">
    <property type="entry name" value="Tetratricopeptide repeat domain"/>
    <property type="match status" value="1"/>
</dbReference>
<evidence type="ECO:0000313" key="7">
    <source>
        <dbReference type="Proteomes" id="UP001195483"/>
    </source>
</evidence>
<dbReference type="CDD" id="cd06257">
    <property type="entry name" value="DnaJ"/>
    <property type="match status" value="1"/>
</dbReference>
<comment type="caution">
    <text evidence="6">The sequence shown here is derived from an EMBL/GenBank/DDBJ whole genome shotgun (WGS) entry which is preliminary data.</text>
</comment>
<dbReference type="GO" id="GO:0003723">
    <property type="term" value="F:RNA binding"/>
    <property type="evidence" value="ECO:0007669"/>
    <property type="project" value="UniProtKB-UniRule"/>
</dbReference>
<dbReference type="InterPro" id="IPR019734">
    <property type="entry name" value="TPR_rpt"/>
</dbReference>
<feature type="compositionally biased region" description="Basic and acidic residues" evidence="3">
    <location>
        <begin position="187"/>
        <end position="231"/>
    </location>
</feature>
<reference evidence="6" key="2">
    <citation type="journal article" date="2021" name="Genome Biol. Evol.">
        <title>Developing a high-quality reference genome for a parasitic bivalve with doubly uniparental inheritance (Bivalvia: Unionida).</title>
        <authorList>
            <person name="Smith C.H."/>
        </authorList>
    </citation>
    <scope>NUCLEOTIDE SEQUENCE</scope>
    <source>
        <strain evidence="6">CHS0354</strain>
        <tissue evidence="6">Mantle</tissue>
    </source>
</reference>
<dbReference type="PROSITE" id="PS50076">
    <property type="entry name" value="DNAJ_2"/>
    <property type="match status" value="1"/>
</dbReference>
<feature type="domain" description="RRM" evidence="5">
    <location>
        <begin position="505"/>
        <end position="577"/>
    </location>
</feature>
<dbReference type="Pfam" id="PF00076">
    <property type="entry name" value="RRM_1"/>
    <property type="match status" value="1"/>
</dbReference>
<evidence type="ECO:0000256" key="2">
    <source>
        <dbReference type="PROSITE-ProRule" id="PRU00339"/>
    </source>
</evidence>
<dbReference type="InterPro" id="IPR012677">
    <property type="entry name" value="Nucleotide-bd_a/b_plait_sf"/>
</dbReference>
<dbReference type="SUPFAM" id="SSF54928">
    <property type="entry name" value="RNA-binding domain, RBD"/>
    <property type="match status" value="1"/>
</dbReference>
<dbReference type="PANTHER" id="PTHR47678">
    <property type="entry name" value="TETRATRICOPEPTIDE REPEAT PROTEIN 31"/>
    <property type="match status" value="1"/>
</dbReference>
<dbReference type="AlphaFoldDB" id="A0AAE0W299"/>
<dbReference type="InterPro" id="IPR036869">
    <property type="entry name" value="J_dom_sf"/>
</dbReference>
<evidence type="ECO:0000313" key="6">
    <source>
        <dbReference type="EMBL" id="KAK3599443.1"/>
    </source>
</evidence>
<dbReference type="CDD" id="cd00590">
    <property type="entry name" value="RRM_SF"/>
    <property type="match status" value="1"/>
</dbReference>
<feature type="compositionally biased region" description="Basic and acidic residues" evidence="3">
    <location>
        <begin position="270"/>
        <end position="279"/>
    </location>
</feature>
<evidence type="ECO:0000256" key="1">
    <source>
        <dbReference type="PROSITE-ProRule" id="PRU00176"/>
    </source>
</evidence>
<organism evidence="6 7">
    <name type="scientific">Potamilus streckersoni</name>
    <dbReference type="NCBI Taxonomy" id="2493646"/>
    <lineage>
        <taxon>Eukaryota</taxon>
        <taxon>Metazoa</taxon>
        <taxon>Spiralia</taxon>
        <taxon>Lophotrochozoa</taxon>
        <taxon>Mollusca</taxon>
        <taxon>Bivalvia</taxon>
        <taxon>Autobranchia</taxon>
        <taxon>Heteroconchia</taxon>
        <taxon>Palaeoheterodonta</taxon>
        <taxon>Unionida</taxon>
        <taxon>Unionoidea</taxon>
        <taxon>Unionidae</taxon>
        <taxon>Ambleminae</taxon>
        <taxon>Lampsilini</taxon>
        <taxon>Potamilus</taxon>
    </lineage>
</organism>
<name>A0AAE0W299_9BIVA</name>
<reference evidence="6" key="1">
    <citation type="journal article" date="2021" name="Genome Biol. Evol.">
        <title>A High-Quality Reference Genome for a Parasitic Bivalve with Doubly Uniparental Inheritance (Bivalvia: Unionida).</title>
        <authorList>
            <person name="Smith C.H."/>
        </authorList>
    </citation>
    <scope>NUCLEOTIDE SEQUENCE</scope>
    <source>
        <strain evidence="6">CHS0354</strain>
    </source>
</reference>
<dbReference type="PANTHER" id="PTHR47678:SF4">
    <property type="entry name" value="SHOCK PROTEIN 70 (HSP70)-INTERACTING PROTEIN, PUTATIVE-RELATED"/>
    <property type="match status" value="1"/>
</dbReference>
<dbReference type="InterPro" id="IPR009060">
    <property type="entry name" value="UBA-like_sf"/>
</dbReference>
<dbReference type="Pfam" id="PF00226">
    <property type="entry name" value="DnaJ"/>
    <property type="match status" value="1"/>
</dbReference>
<accession>A0AAE0W299</accession>
<feature type="domain" description="J" evidence="4">
    <location>
        <begin position="7"/>
        <end position="64"/>
    </location>
</feature>